<dbReference type="AlphaFoldDB" id="A0AAV0X1H9"/>
<dbReference type="PANTHER" id="PTHR32215">
    <property type="entry name" value="CILIA- AND FLAGELLA-ASSOCIATED PROTEIN 57"/>
    <property type="match status" value="1"/>
</dbReference>
<dbReference type="InterPro" id="IPR052993">
    <property type="entry name" value="CFA-57"/>
</dbReference>
<evidence type="ECO:0000256" key="1">
    <source>
        <dbReference type="ARBA" id="ARBA00022574"/>
    </source>
</evidence>
<keyword evidence="2" id="KW-0677">Repeat</keyword>
<evidence type="ECO:0000313" key="6">
    <source>
        <dbReference type="Proteomes" id="UP001160148"/>
    </source>
</evidence>
<dbReference type="PANTHER" id="PTHR32215:SF0">
    <property type="entry name" value="CILIA- AND FLAGELLA-ASSOCIATED PROTEIN 57"/>
    <property type="match status" value="1"/>
</dbReference>
<dbReference type="Pfam" id="PF00400">
    <property type="entry name" value="WD40"/>
    <property type="match status" value="3"/>
</dbReference>
<dbReference type="Proteomes" id="UP001160148">
    <property type="component" value="Unassembled WGS sequence"/>
</dbReference>
<dbReference type="InterPro" id="IPR001680">
    <property type="entry name" value="WD40_rpt"/>
</dbReference>
<evidence type="ECO:0000256" key="4">
    <source>
        <dbReference type="SAM" id="Coils"/>
    </source>
</evidence>
<dbReference type="SUPFAM" id="SSF50978">
    <property type="entry name" value="WD40 repeat-like"/>
    <property type="match status" value="2"/>
</dbReference>
<gene>
    <name evidence="5" type="ORF">MEUPH1_LOCUS16942</name>
</gene>
<accession>A0AAV0X1H9</accession>
<sequence length="704" mass="80994">MYYYNWENSKIESYVKASNPPNAEGPVLDMALNPSDNTICCFVGKGLFRLVTISDSIWRQYGFQKADNLDFSTVCWLNGDRILAGTMDGRIVIVENGELIAMYNVKTMMDFDPKHRIKAPLDVVPLSKESNQRMDIRCCIPIKIGLIFVFGDSCVYYYEKTNHRYKRRNEFLKQTDSNLNALDTDRPMHNIETLSISPKNLKMICVTRRSQLFWAPLTEIPDTYMNAQNIVYFKPLGEDLHHGGISSLSTCKWKPIFITCGKVDHTIRVWNYLNCSLLLSQQYQEDVFSVSLHPSGLYSVAAFTGKVEFQLVHTEGLKSWREFAVTSCNLTEFSMSGHMFALANQFDVDVYCSVKFEKRFTYKGHSSTITAMVWAPNDMKLVTCGKDGAIYEFNTRTGERDMDIVHSKTIYMDLAISNDTNQIFPAAQDGRFKEINNQSVVRDIDLHQGALDAIVLSRSDLILFVAGQNGVVLSLMLPIMAEIKHKEFNMHNKNITKMSMTIDDSNLITCSSDGSICIWEIKDAEGKKVILNDQFAYSDDILVNALDLKNKIENMAELKMRVNELERESKYQITQLIKSKEQQIQELNNNHSIVMKILENKNTEITKKHMADKSRLEMELNLLKDSHAQELEELEANYNEKLLYEYEKYDTLQNELIKTNSELEKDMNKSEFEQNEKLQKIVDQFKIKLNEKDEHIVKVSCVLV</sequence>
<feature type="repeat" description="WD" evidence="3">
    <location>
        <begin position="362"/>
        <end position="403"/>
    </location>
</feature>
<comment type="caution">
    <text evidence="5">The sequence shown here is derived from an EMBL/GenBank/DDBJ whole genome shotgun (WGS) entry which is preliminary data.</text>
</comment>
<dbReference type="SMART" id="SM00320">
    <property type="entry name" value="WD40"/>
    <property type="match status" value="4"/>
</dbReference>
<keyword evidence="1 3" id="KW-0853">WD repeat</keyword>
<feature type="repeat" description="WD" evidence="3">
    <location>
        <begin position="488"/>
        <end position="529"/>
    </location>
</feature>
<evidence type="ECO:0000256" key="3">
    <source>
        <dbReference type="PROSITE-ProRule" id="PRU00221"/>
    </source>
</evidence>
<dbReference type="EMBL" id="CARXXK010000003">
    <property type="protein sequence ID" value="CAI6361798.1"/>
    <property type="molecule type" value="Genomic_DNA"/>
</dbReference>
<evidence type="ECO:0000256" key="2">
    <source>
        <dbReference type="ARBA" id="ARBA00022737"/>
    </source>
</evidence>
<keyword evidence="6" id="KW-1185">Reference proteome</keyword>
<dbReference type="InterPro" id="IPR036322">
    <property type="entry name" value="WD40_repeat_dom_sf"/>
</dbReference>
<organism evidence="5 6">
    <name type="scientific">Macrosiphum euphorbiae</name>
    <name type="common">potato aphid</name>
    <dbReference type="NCBI Taxonomy" id="13131"/>
    <lineage>
        <taxon>Eukaryota</taxon>
        <taxon>Metazoa</taxon>
        <taxon>Ecdysozoa</taxon>
        <taxon>Arthropoda</taxon>
        <taxon>Hexapoda</taxon>
        <taxon>Insecta</taxon>
        <taxon>Pterygota</taxon>
        <taxon>Neoptera</taxon>
        <taxon>Paraneoptera</taxon>
        <taxon>Hemiptera</taxon>
        <taxon>Sternorrhyncha</taxon>
        <taxon>Aphidomorpha</taxon>
        <taxon>Aphidoidea</taxon>
        <taxon>Aphididae</taxon>
        <taxon>Macrosiphini</taxon>
        <taxon>Macrosiphum</taxon>
    </lineage>
</organism>
<dbReference type="InterPro" id="IPR015943">
    <property type="entry name" value="WD40/YVTN_repeat-like_dom_sf"/>
</dbReference>
<keyword evidence="4" id="KW-0175">Coiled coil</keyword>
<protein>
    <submittedName>
        <fullName evidence="5">Uncharacterized protein</fullName>
    </submittedName>
</protein>
<dbReference type="PROSITE" id="PS00678">
    <property type="entry name" value="WD_REPEATS_1"/>
    <property type="match status" value="1"/>
</dbReference>
<dbReference type="PROSITE" id="PS50082">
    <property type="entry name" value="WD_REPEATS_2"/>
    <property type="match status" value="2"/>
</dbReference>
<evidence type="ECO:0000313" key="5">
    <source>
        <dbReference type="EMBL" id="CAI6361798.1"/>
    </source>
</evidence>
<dbReference type="PROSITE" id="PS50294">
    <property type="entry name" value="WD_REPEATS_REGION"/>
    <property type="match status" value="1"/>
</dbReference>
<dbReference type="InterPro" id="IPR019775">
    <property type="entry name" value="WD40_repeat_CS"/>
</dbReference>
<dbReference type="Gene3D" id="2.130.10.10">
    <property type="entry name" value="YVTN repeat-like/Quinoprotein amine dehydrogenase"/>
    <property type="match status" value="1"/>
</dbReference>
<name>A0AAV0X1H9_9HEMI</name>
<reference evidence="5 6" key="1">
    <citation type="submission" date="2023-01" db="EMBL/GenBank/DDBJ databases">
        <authorList>
            <person name="Whitehead M."/>
        </authorList>
    </citation>
    <scope>NUCLEOTIDE SEQUENCE [LARGE SCALE GENOMIC DNA]</scope>
</reference>
<proteinExistence type="predicted"/>
<feature type="coiled-coil region" evidence="4">
    <location>
        <begin position="548"/>
        <end position="669"/>
    </location>
</feature>